<dbReference type="Proteomes" id="UP001501237">
    <property type="component" value="Unassembled WGS sequence"/>
</dbReference>
<reference evidence="3" key="1">
    <citation type="journal article" date="2019" name="Int. J. Syst. Evol. Microbiol.">
        <title>The Global Catalogue of Microorganisms (GCM) 10K type strain sequencing project: providing services to taxonomists for standard genome sequencing and annotation.</title>
        <authorList>
            <consortium name="The Broad Institute Genomics Platform"/>
            <consortium name="The Broad Institute Genome Sequencing Center for Infectious Disease"/>
            <person name="Wu L."/>
            <person name="Ma J."/>
        </authorList>
    </citation>
    <scope>NUCLEOTIDE SEQUENCE [LARGE SCALE GENOMIC DNA]</scope>
    <source>
        <strain evidence="3">JCM 9377</strain>
    </source>
</reference>
<evidence type="ECO:0000313" key="2">
    <source>
        <dbReference type="EMBL" id="GAA3220601.1"/>
    </source>
</evidence>
<dbReference type="RefSeq" id="WP_344831592.1">
    <property type="nucleotide sequence ID" value="NZ_BAAAUV010000011.1"/>
</dbReference>
<feature type="transmembrane region" description="Helical" evidence="1">
    <location>
        <begin position="334"/>
        <end position="353"/>
    </location>
</feature>
<evidence type="ECO:0000256" key="1">
    <source>
        <dbReference type="SAM" id="Phobius"/>
    </source>
</evidence>
<accession>A0ABP6QDU2</accession>
<keyword evidence="1" id="KW-1133">Transmembrane helix</keyword>
<dbReference type="EMBL" id="BAAAUV010000011">
    <property type="protein sequence ID" value="GAA3220601.1"/>
    <property type="molecule type" value="Genomic_DNA"/>
</dbReference>
<dbReference type="InterPro" id="IPR029044">
    <property type="entry name" value="Nucleotide-diphossugar_trans"/>
</dbReference>
<evidence type="ECO:0008006" key="4">
    <source>
        <dbReference type="Google" id="ProtNLM"/>
    </source>
</evidence>
<feature type="transmembrane region" description="Helical" evidence="1">
    <location>
        <begin position="359"/>
        <end position="382"/>
    </location>
</feature>
<name>A0ABP6QDU2_9ACTN</name>
<dbReference type="SUPFAM" id="SSF53448">
    <property type="entry name" value="Nucleotide-diphospho-sugar transferases"/>
    <property type="match status" value="1"/>
</dbReference>
<keyword evidence="1" id="KW-0812">Transmembrane</keyword>
<proteinExistence type="predicted"/>
<gene>
    <name evidence="2" type="ORF">GCM10010468_45270</name>
</gene>
<evidence type="ECO:0000313" key="3">
    <source>
        <dbReference type="Proteomes" id="UP001501237"/>
    </source>
</evidence>
<feature type="transmembrane region" description="Helical" evidence="1">
    <location>
        <begin position="12"/>
        <end position="38"/>
    </location>
</feature>
<protein>
    <recommendedName>
        <fullName evidence="4">Cellulose synthase/poly-beta-1,6-N-acetylglucosamine synthase-like glycosyltransferase</fullName>
    </recommendedName>
</protein>
<keyword evidence="3" id="KW-1185">Reference proteome</keyword>
<comment type="caution">
    <text evidence="2">The sequence shown here is derived from an EMBL/GenBank/DDBJ whole genome shotgun (WGS) entry which is preliminary data.</text>
</comment>
<organism evidence="2 3">
    <name type="scientific">Actinocorallia longicatena</name>
    <dbReference type="NCBI Taxonomy" id="111803"/>
    <lineage>
        <taxon>Bacteria</taxon>
        <taxon>Bacillati</taxon>
        <taxon>Actinomycetota</taxon>
        <taxon>Actinomycetes</taxon>
        <taxon>Streptosporangiales</taxon>
        <taxon>Thermomonosporaceae</taxon>
        <taxon>Actinocorallia</taxon>
    </lineage>
</organism>
<sequence length="410" mass="43409">MDWFVTLVDGLGWALVLYYLVAALGALALTLIAAATLLRRRRAGEDADEEAFANPFSPAVSIILTVQDIGPDTGERIRALLGLRYPRLEVVVVADGVPEADLAPIVERFGLNPRLWIGAGLKTSARVTGCWSGRGLTLVAATAKNDTDALNCGIATARHPLVCLTRIEAVLDGSALLTMVAPFLDDPGRVVAAASVPRALDGSKVVAGRVTEARAPERLEDRRGALALLRRGLINGVARSRLNATTDLPAELSVYRRELLSGLGGAGPDLALRIHGSLKGGDGYRIAIVPDPIVWVPLGRSAHVVRRRSVPGPISLVETPWRLLRILAPWANRLLFVYLGLAAVGGVLALTGHDGVNPAVVLLLLAFAGLVPMTVTAAGLALEVLAFRHYDRVREPVRLLAAVPLHGGVS</sequence>
<keyword evidence="1" id="KW-0472">Membrane</keyword>
<dbReference type="Gene3D" id="3.90.550.10">
    <property type="entry name" value="Spore Coat Polysaccharide Biosynthesis Protein SpsA, Chain A"/>
    <property type="match status" value="1"/>
</dbReference>